<reference evidence="1 2" key="1">
    <citation type="journal article" date="2020" name="Mol. Plant">
        <title>The Chromosome-Based Rubber Tree Genome Provides New Insights into Spurge Genome Evolution and Rubber Biosynthesis.</title>
        <authorList>
            <person name="Liu J."/>
            <person name="Shi C."/>
            <person name="Shi C.C."/>
            <person name="Li W."/>
            <person name="Zhang Q.J."/>
            <person name="Zhang Y."/>
            <person name="Li K."/>
            <person name="Lu H.F."/>
            <person name="Shi C."/>
            <person name="Zhu S.T."/>
            <person name="Xiao Z.Y."/>
            <person name="Nan H."/>
            <person name="Yue Y."/>
            <person name="Zhu X.G."/>
            <person name="Wu Y."/>
            <person name="Hong X.N."/>
            <person name="Fan G.Y."/>
            <person name="Tong Y."/>
            <person name="Zhang D."/>
            <person name="Mao C.L."/>
            <person name="Liu Y.L."/>
            <person name="Hao S.J."/>
            <person name="Liu W.Q."/>
            <person name="Lv M.Q."/>
            <person name="Zhang H.B."/>
            <person name="Liu Y."/>
            <person name="Hu-Tang G.R."/>
            <person name="Wang J.P."/>
            <person name="Wang J.H."/>
            <person name="Sun Y.H."/>
            <person name="Ni S.B."/>
            <person name="Chen W.B."/>
            <person name="Zhang X.C."/>
            <person name="Jiao Y.N."/>
            <person name="Eichler E.E."/>
            <person name="Li G.H."/>
            <person name="Liu X."/>
            <person name="Gao L.Z."/>
        </authorList>
    </citation>
    <scope>NUCLEOTIDE SEQUENCE [LARGE SCALE GENOMIC DNA]</scope>
    <source>
        <strain evidence="2">cv. GT1</strain>
        <tissue evidence="1">Leaf</tissue>
    </source>
</reference>
<gene>
    <name evidence="1" type="ORF">GH714_035705</name>
</gene>
<evidence type="ECO:0000313" key="2">
    <source>
        <dbReference type="Proteomes" id="UP000467840"/>
    </source>
</evidence>
<protein>
    <submittedName>
        <fullName evidence="1">Uncharacterized protein</fullName>
    </submittedName>
</protein>
<comment type="caution">
    <text evidence="1">The sequence shown here is derived from an EMBL/GenBank/DDBJ whole genome shotgun (WGS) entry which is preliminary data.</text>
</comment>
<accession>A0A6A6ND93</accession>
<dbReference type="Proteomes" id="UP000467840">
    <property type="component" value="Chromosome 11"/>
</dbReference>
<organism evidence="1 2">
    <name type="scientific">Hevea brasiliensis</name>
    <name type="common">Para rubber tree</name>
    <name type="synonym">Siphonia brasiliensis</name>
    <dbReference type="NCBI Taxonomy" id="3981"/>
    <lineage>
        <taxon>Eukaryota</taxon>
        <taxon>Viridiplantae</taxon>
        <taxon>Streptophyta</taxon>
        <taxon>Embryophyta</taxon>
        <taxon>Tracheophyta</taxon>
        <taxon>Spermatophyta</taxon>
        <taxon>Magnoliopsida</taxon>
        <taxon>eudicotyledons</taxon>
        <taxon>Gunneridae</taxon>
        <taxon>Pentapetalae</taxon>
        <taxon>rosids</taxon>
        <taxon>fabids</taxon>
        <taxon>Malpighiales</taxon>
        <taxon>Euphorbiaceae</taxon>
        <taxon>Crotonoideae</taxon>
        <taxon>Micrandreae</taxon>
        <taxon>Hevea</taxon>
    </lineage>
</organism>
<dbReference type="EMBL" id="JAAGAX010000002">
    <property type="protein sequence ID" value="KAF2323484.1"/>
    <property type="molecule type" value="Genomic_DNA"/>
</dbReference>
<name>A0A6A6ND93_HEVBR</name>
<evidence type="ECO:0000313" key="1">
    <source>
        <dbReference type="EMBL" id="KAF2323484.1"/>
    </source>
</evidence>
<keyword evidence="2" id="KW-1185">Reference proteome</keyword>
<dbReference type="AlphaFoldDB" id="A0A6A6ND93"/>
<sequence length="76" mass="8294">MDISPRGLQVGHYMLFQQYRDDFEAVIQEAYLSTTSLNLTGEGALQFHSVQRVGSGSRSSSLAVSEALRGSAVSWV</sequence>
<proteinExistence type="predicted"/>